<organism evidence="3 4">
    <name type="scientific">Mucor saturninus</name>
    <dbReference type="NCBI Taxonomy" id="64648"/>
    <lineage>
        <taxon>Eukaryota</taxon>
        <taxon>Fungi</taxon>
        <taxon>Fungi incertae sedis</taxon>
        <taxon>Mucoromycota</taxon>
        <taxon>Mucoromycotina</taxon>
        <taxon>Mucoromycetes</taxon>
        <taxon>Mucorales</taxon>
        <taxon>Mucorineae</taxon>
        <taxon>Mucoraceae</taxon>
        <taxon>Mucor</taxon>
    </lineage>
</organism>
<proteinExistence type="predicted"/>
<dbReference type="InterPro" id="IPR050863">
    <property type="entry name" value="CenT-Element_Derived"/>
</dbReference>
<reference evidence="3" key="1">
    <citation type="submission" date="2020-12" db="EMBL/GenBank/DDBJ databases">
        <title>Metabolic potential, ecology and presence of endohyphal bacteria is reflected in genomic diversity of Mucoromycotina.</title>
        <authorList>
            <person name="Muszewska A."/>
            <person name="Okrasinska A."/>
            <person name="Steczkiewicz K."/>
            <person name="Drgas O."/>
            <person name="Orlowska M."/>
            <person name="Perlinska-Lenart U."/>
            <person name="Aleksandrzak-Piekarczyk T."/>
            <person name="Szatraj K."/>
            <person name="Zielenkiewicz U."/>
            <person name="Pilsyk S."/>
            <person name="Malc E."/>
            <person name="Mieczkowski P."/>
            <person name="Kruszewska J.S."/>
            <person name="Biernat P."/>
            <person name="Pawlowska J."/>
        </authorList>
    </citation>
    <scope>NUCLEOTIDE SEQUENCE</scope>
    <source>
        <strain evidence="3">WA0000017839</strain>
    </source>
</reference>
<dbReference type="GO" id="GO:0003677">
    <property type="term" value="F:DNA binding"/>
    <property type="evidence" value="ECO:0007669"/>
    <property type="project" value="UniProtKB-KW"/>
</dbReference>
<evidence type="ECO:0000256" key="1">
    <source>
        <dbReference type="ARBA" id="ARBA00023125"/>
    </source>
</evidence>
<accession>A0A8H7UMZ8</accession>
<dbReference type="OrthoDB" id="2350305at2759"/>
<keyword evidence="4" id="KW-1185">Reference proteome</keyword>
<evidence type="ECO:0000313" key="3">
    <source>
        <dbReference type="EMBL" id="KAG2192036.1"/>
    </source>
</evidence>
<feature type="domain" description="HTH CENPB-type" evidence="2">
    <location>
        <begin position="68"/>
        <end position="141"/>
    </location>
</feature>
<dbReference type="PROSITE" id="PS51253">
    <property type="entry name" value="HTH_CENPB"/>
    <property type="match status" value="1"/>
</dbReference>
<dbReference type="InterPro" id="IPR006600">
    <property type="entry name" value="HTH_CenpB_DNA-bd_dom"/>
</dbReference>
<comment type="caution">
    <text evidence="3">The sequence shown here is derived from an EMBL/GenBank/DDBJ whole genome shotgun (WGS) entry which is preliminary data.</text>
</comment>
<keyword evidence="1" id="KW-0238">DNA-binding</keyword>
<evidence type="ECO:0000259" key="2">
    <source>
        <dbReference type="PROSITE" id="PS51253"/>
    </source>
</evidence>
<dbReference type="PANTHER" id="PTHR19303">
    <property type="entry name" value="TRANSPOSON"/>
    <property type="match status" value="1"/>
</dbReference>
<dbReference type="GO" id="GO:0005634">
    <property type="term" value="C:nucleus"/>
    <property type="evidence" value="ECO:0007669"/>
    <property type="project" value="TreeGrafter"/>
</dbReference>
<dbReference type="InterPro" id="IPR004875">
    <property type="entry name" value="DDE_SF_endonuclease_dom"/>
</dbReference>
<dbReference type="AlphaFoldDB" id="A0A8H7UMZ8"/>
<name>A0A8H7UMZ8_9FUNG</name>
<dbReference type="EMBL" id="JAEPRD010000322">
    <property type="protein sequence ID" value="KAG2192036.1"/>
    <property type="molecule type" value="Genomic_DNA"/>
</dbReference>
<evidence type="ECO:0000313" key="4">
    <source>
        <dbReference type="Proteomes" id="UP000603453"/>
    </source>
</evidence>
<dbReference type="Pfam" id="PF03184">
    <property type="entry name" value="DDE_1"/>
    <property type="match status" value="1"/>
</dbReference>
<sequence>MSNTRLRLTISQKIEILDQFGMGNTNQIELGKWAQKKFDLIKPLLQQTVSNILNNADQLYFNIVVIKNSKSLKLPKYPQHDEEVGKFVSHMNDCSIPVNRACIIEYVKRIARSKYSITEDITFSDGWLSKVFKRLGLKCRPTHGECASVDVNSKSIQDHLEKIREELTDYPLADIMNFDETGLYYNQPPRRTICSQPLGGLKKSKTRVTVGLVCNADGTYKGHPIVIGHFKSPRCFKENPKMLSMTAIGTRRYVEYHHSPKAWMTTEIFSAYIKKLDIAFGREGRKVALLLDNASVHKLKFKSVNIKLVFLPANTTSMLQALDAGIIANFKSYFRSQQYMRSLDLFASKQLYNLDVYNMNQVQAMFFLANASLKVTPETIKNCWRNTNILGFKEHSDALALPPTIPLPLEDNVVQEINNLLPDLPGNSDNEITDVSQLDLDSDEMFIIDDEEIVMNGEGEIPMIPEQEIYVDINDCKKRLREAYETILALDVPLDDLDNQFHRRVRMRLAESRAEVENLKEQADIRCFFQ</sequence>
<protein>
    <recommendedName>
        <fullName evidence="2">HTH CENPB-type domain-containing protein</fullName>
    </recommendedName>
</protein>
<dbReference type="PANTHER" id="PTHR19303:SF73">
    <property type="entry name" value="PROTEIN PDC2"/>
    <property type="match status" value="1"/>
</dbReference>
<gene>
    <name evidence="3" type="ORF">INT47_003727</name>
</gene>
<dbReference type="Proteomes" id="UP000603453">
    <property type="component" value="Unassembled WGS sequence"/>
</dbReference>